<reference evidence="1" key="1">
    <citation type="submission" date="2021-06" db="EMBL/GenBank/DDBJ databases">
        <authorList>
            <person name="Kallberg Y."/>
            <person name="Tangrot J."/>
            <person name="Rosling A."/>
        </authorList>
    </citation>
    <scope>NUCLEOTIDE SEQUENCE</scope>
    <source>
        <strain evidence="1">IA702</strain>
    </source>
</reference>
<keyword evidence="2" id="KW-1185">Reference proteome</keyword>
<proteinExistence type="predicted"/>
<dbReference type="AlphaFoldDB" id="A0A9N9D6T8"/>
<dbReference type="EMBL" id="CAJVPJ010002694">
    <property type="protein sequence ID" value="CAG8627311.1"/>
    <property type="molecule type" value="Genomic_DNA"/>
</dbReference>
<comment type="caution">
    <text evidence="1">The sequence shown here is derived from an EMBL/GenBank/DDBJ whole genome shotgun (WGS) entry which is preliminary data.</text>
</comment>
<gene>
    <name evidence="1" type="ORF">POCULU_LOCUS8714</name>
</gene>
<evidence type="ECO:0000313" key="2">
    <source>
        <dbReference type="Proteomes" id="UP000789572"/>
    </source>
</evidence>
<accession>A0A9N9D6T8</accession>
<organism evidence="1 2">
    <name type="scientific">Paraglomus occultum</name>
    <dbReference type="NCBI Taxonomy" id="144539"/>
    <lineage>
        <taxon>Eukaryota</taxon>
        <taxon>Fungi</taxon>
        <taxon>Fungi incertae sedis</taxon>
        <taxon>Mucoromycota</taxon>
        <taxon>Glomeromycotina</taxon>
        <taxon>Glomeromycetes</taxon>
        <taxon>Paraglomerales</taxon>
        <taxon>Paraglomeraceae</taxon>
        <taxon>Paraglomus</taxon>
    </lineage>
</organism>
<feature type="non-terminal residue" evidence="1">
    <location>
        <position position="1"/>
    </location>
</feature>
<dbReference type="Proteomes" id="UP000789572">
    <property type="component" value="Unassembled WGS sequence"/>
</dbReference>
<protein>
    <submittedName>
        <fullName evidence="1">6646_t:CDS:1</fullName>
    </submittedName>
</protein>
<evidence type="ECO:0000313" key="1">
    <source>
        <dbReference type="EMBL" id="CAG8627311.1"/>
    </source>
</evidence>
<name>A0A9N9D6T8_9GLOM</name>
<sequence length="43" mass="5082">LHFAHATSTEKCAYEIPIRPGLERSGFYWIDWEVFLVTKRVVD</sequence>